<feature type="region of interest" description="Disordered" evidence="5">
    <location>
        <begin position="561"/>
        <end position="586"/>
    </location>
</feature>
<dbReference type="SMART" id="SM00248">
    <property type="entry name" value="ANK"/>
    <property type="match status" value="7"/>
</dbReference>
<reference evidence="6 7" key="1">
    <citation type="journal article" date="2021" name="Environ. Microbiol.">
        <title>Gene family expansions and transcriptome signatures uncover fungal adaptations to wood decay.</title>
        <authorList>
            <person name="Hage H."/>
            <person name="Miyauchi S."/>
            <person name="Viragh M."/>
            <person name="Drula E."/>
            <person name="Min B."/>
            <person name="Chaduli D."/>
            <person name="Navarro D."/>
            <person name="Favel A."/>
            <person name="Norest M."/>
            <person name="Lesage-Meessen L."/>
            <person name="Balint B."/>
            <person name="Merenyi Z."/>
            <person name="de Eugenio L."/>
            <person name="Morin E."/>
            <person name="Martinez A.T."/>
            <person name="Baldrian P."/>
            <person name="Stursova M."/>
            <person name="Martinez M.J."/>
            <person name="Novotny C."/>
            <person name="Magnuson J.K."/>
            <person name="Spatafora J.W."/>
            <person name="Maurice S."/>
            <person name="Pangilinan J."/>
            <person name="Andreopoulos W."/>
            <person name="LaButti K."/>
            <person name="Hundley H."/>
            <person name="Na H."/>
            <person name="Kuo A."/>
            <person name="Barry K."/>
            <person name="Lipzen A."/>
            <person name="Henrissat B."/>
            <person name="Riley R."/>
            <person name="Ahrendt S."/>
            <person name="Nagy L.G."/>
            <person name="Grigoriev I.V."/>
            <person name="Martin F."/>
            <person name="Rosso M.N."/>
        </authorList>
    </citation>
    <scope>NUCLEOTIDE SEQUENCE [LARGE SCALE GENOMIC DNA]</scope>
    <source>
        <strain evidence="6 7">CIRM-BRFM 1785</strain>
    </source>
</reference>
<dbReference type="Pfam" id="PF00023">
    <property type="entry name" value="Ank"/>
    <property type="match status" value="1"/>
</dbReference>
<dbReference type="RefSeq" id="XP_047780308.1">
    <property type="nucleotide sequence ID" value="XM_047923292.1"/>
</dbReference>
<feature type="compositionally biased region" description="Polar residues" evidence="5">
    <location>
        <begin position="691"/>
        <end position="701"/>
    </location>
</feature>
<feature type="region of interest" description="Disordered" evidence="5">
    <location>
        <begin position="714"/>
        <end position="753"/>
    </location>
</feature>
<feature type="repeat" description="ANK" evidence="3">
    <location>
        <begin position="284"/>
        <end position="318"/>
    </location>
</feature>
<gene>
    <name evidence="6" type="ORF">C8Q71DRAFT_750890</name>
</gene>
<proteinExistence type="predicted"/>
<dbReference type="PANTHER" id="PTHR24173:SF74">
    <property type="entry name" value="ANKYRIN REPEAT DOMAIN-CONTAINING PROTEIN 16"/>
    <property type="match status" value="1"/>
</dbReference>
<feature type="compositionally biased region" description="Polar residues" evidence="5">
    <location>
        <begin position="429"/>
        <end position="444"/>
    </location>
</feature>
<evidence type="ECO:0000313" key="7">
    <source>
        <dbReference type="Proteomes" id="UP000814176"/>
    </source>
</evidence>
<name>A0ABQ8KKE3_9APHY</name>
<dbReference type="PROSITE" id="PS50297">
    <property type="entry name" value="ANK_REP_REGION"/>
    <property type="match status" value="2"/>
</dbReference>
<sequence>MAEAGHGRQSTLVPMPLLDAAARADVDAVRAAIQSGADVNALDPEGWTSVACAIAGRSWENVDVSDASFKLEERVEILQMLLDHEDISLFTLNSPVLGVSPLCLAAWLDIPQMVRLLLEGSRGMIPVNGMDNFGATPLMYAARDHSIEVVEYLLANSARPDYRDINHRSSIQHALRHPHILWCCEHSLRRYRIQEDMFINTKHLAILPPPFIDRLIATPATPKTFCLPMHSLRHYSQRTEFLVQAVIVGDFARLHTMLFSHAQCLTLGSDPTLPQYLVNLPDATGWSPIHYCVSVEHPSVEVLDILYRAGADVNLYTTSGHETPLHCLAYKARPPKTPDQIASLRSFILHLVRDLHAPLSARDHNMDTCLHVAAEHGRSIELVTALLAADSAGTLRDLRNTRGLTALDVAKPDMRVAFGFDEENARPVSSASMRTVRPSTSDSVKSMPPLTIRTTDPTFGQDLPLPAHVPLPEADWIALSYTVLDCLQSMSTDAVGASSLDLTARAGMLQEVTVMRDTLLGSLRIRVRETIEELHDARRAFQQAFGLYRGVHKASERLIGDGVQDARPSQDSDHIRRRTTDSNDSELTAVSEASYVLINRKARSMSDLRASQQAHALKIPIPMIPRLPPTSPRRSTTVKYHPATPSRTGTASATGRSGRSGSCTVPTGTPKEPPRKRSTTVGESNLARIPTSPSKVSLTSSTAKVKAWLINKIRPGTPRPDAIPEDGRLSRSSRVDHDDGSSSDGDDSDTESDRIRRVLACQKGLTAARRDLHRIEGRLEAAEQFLVNANRSISKAEQRINKAISVRKASLDSDRLSSEATPFAFQSFLDFPSADSTGDGAGKPLSRPPSSRPRSQSDTSVMSTSSASSTLVEGEDEDVRNLRRLLTRKVASFMEGADEEVDKAVLWLRIVKEVLLELGKRT</sequence>
<dbReference type="GeneID" id="72004024"/>
<keyword evidence="1" id="KW-0677">Repeat</keyword>
<evidence type="ECO:0000256" key="3">
    <source>
        <dbReference type="PROSITE-ProRule" id="PRU00023"/>
    </source>
</evidence>
<feature type="compositionally biased region" description="Low complexity" evidence="5">
    <location>
        <begin position="852"/>
        <end position="870"/>
    </location>
</feature>
<dbReference type="InterPro" id="IPR002110">
    <property type="entry name" value="Ankyrin_rpt"/>
</dbReference>
<evidence type="ECO:0000256" key="4">
    <source>
        <dbReference type="SAM" id="Coils"/>
    </source>
</evidence>
<accession>A0ABQ8KKE3</accession>
<feature type="region of interest" description="Disordered" evidence="5">
    <location>
        <begin position="429"/>
        <end position="450"/>
    </location>
</feature>
<evidence type="ECO:0000313" key="6">
    <source>
        <dbReference type="EMBL" id="KAH9838393.1"/>
    </source>
</evidence>
<dbReference type="Pfam" id="PF12796">
    <property type="entry name" value="Ank_2"/>
    <property type="match status" value="1"/>
</dbReference>
<dbReference type="EMBL" id="JADCUA010000007">
    <property type="protein sequence ID" value="KAH9838393.1"/>
    <property type="molecule type" value="Genomic_DNA"/>
</dbReference>
<dbReference type="Proteomes" id="UP000814176">
    <property type="component" value="Unassembled WGS sequence"/>
</dbReference>
<dbReference type="PANTHER" id="PTHR24173">
    <property type="entry name" value="ANKYRIN REPEAT CONTAINING"/>
    <property type="match status" value="1"/>
</dbReference>
<protein>
    <submittedName>
        <fullName evidence="6">Ankyrin</fullName>
    </submittedName>
</protein>
<evidence type="ECO:0000256" key="2">
    <source>
        <dbReference type="ARBA" id="ARBA00023043"/>
    </source>
</evidence>
<dbReference type="Gene3D" id="1.25.40.20">
    <property type="entry name" value="Ankyrin repeat-containing domain"/>
    <property type="match status" value="2"/>
</dbReference>
<keyword evidence="7" id="KW-1185">Reference proteome</keyword>
<feature type="repeat" description="ANK" evidence="3">
    <location>
        <begin position="133"/>
        <end position="165"/>
    </location>
</feature>
<feature type="region of interest" description="Disordered" evidence="5">
    <location>
        <begin position="622"/>
        <end position="701"/>
    </location>
</feature>
<organism evidence="6 7">
    <name type="scientific">Rhodofomes roseus</name>
    <dbReference type="NCBI Taxonomy" id="34475"/>
    <lineage>
        <taxon>Eukaryota</taxon>
        <taxon>Fungi</taxon>
        <taxon>Dikarya</taxon>
        <taxon>Basidiomycota</taxon>
        <taxon>Agaricomycotina</taxon>
        <taxon>Agaricomycetes</taxon>
        <taxon>Polyporales</taxon>
        <taxon>Rhodofomes</taxon>
    </lineage>
</organism>
<feature type="compositionally biased region" description="Pro residues" evidence="5">
    <location>
        <begin position="622"/>
        <end position="631"/>
    </location>
</feature>
<feature type="region of interest" description="Disordered" evidence="5">
    <location>
        <begin position="836"/>
        <end position="875"/>
    </location>
</feature>
<feature type="coiled-coil region" evidence="4">
    <location>
        <begin position="779"/>
        <end position="806"/>
    </location>
</feature>
<feature type="compositionally biased region" description="Basic and acidic residues" evidence="5">
    <location>
        <begin position="568"/>
        <end position="581"/>
    </location>
</feature>
<evidence type="ECO:0000256" key="5">
    <source>
        <dbReference type="SAM" id="MobiDB-lite"/>
    </source>
</evidence>
<dbReference type="SUPFAM" id="SSF48403">
    <property type="entry name" value="Ankyrin repeat"/>
    <property type="match status" value="1"/>
</dbReference>
<dbReference type="PROSITE" id="PS50088">
    <property type="entry name" value="ANK_REPEAT"/>
    <property type="match status" value="2"/>
</dbReference>
<feature type="compositionally biased region" description="Basic and acidic residues" evidence="5">
    <location>
        <begin position="725"/>
        <end position="740"/>
    </location>
</feature>
<dbReference type="InterPro" id="IPR036770">
    <property type="entry name" value="Ankyrin_rpt-contain_sf"/>
</dbReference>
<evidence type="ECO:0000256" key="1">
    <source>
        <dbReference type="ARBA" id="ARBA00022737"/>
    </source>
</evidence>
<keyword evidence="4" id="KW-0175">Coiled coil</keyword>
<comment type="caution">
    <text evidence="6">The sequence shown here is derived from an EMBL/GenBank/DDBJ whole genome shotgun (WGS) entry which is preliminary data.</text>
</comment>
<keyword evidence="2 3" id="KW-0040">ANK repeat</keyword>
<feature type="compositionally biased region" description="Low complexity" evidence="5">
    <location>
        <begin position="646"/>
        <end position="662"/>
    </location>
</feature>